<accession>A0ABT9NT73</accession>
<dbReference type="RefSeq" id="WP_068123711.1">
    <property type="nucleotide sequence ID" value="NZ_CCXJ01000666.1"/>
</dbReference>
<gene>
    <name evidence="2" type="ORF">J2S59_003402</name>
</gene>
<evidence type="ECO:0000256" key="1">
    <source>
        <dbReference type="SAM" id="Phobius"/>
    </source>
</evidence>
<feature type="transmembrane region" description="Helical" evidence="1">
    <location>
        <begin position="37"/>
        <end position="58"/>
    </location>
</feature>
<feature type="transmembrane region" description="Helical" evidence="1">
    <location>
        <begin position="132"/>
        <end position="153"/>
    </location>
</feature>
<name>A0ABT9NT73_9ACTN</name>
<protein>
    <submittedName>
        <fullName evidence="2">Uncharacterized protein</fullName>
    </submittedName>
</protein>
<comment type="caution">
    <text evidence="2">The sequence shown here is derived from an EMBL/GenBank/DDBJ whole genome shotgun (WGS) entry which is preliminary data.</text>
</comment>
<sequence length="204" mass="21066">MRWIRPEAQPFLAAADDVSPAQALRVLETELNAPRRFAGGTSALVLVLAAGFVTALAAEQAEAEAVGVAVAAGVLAVALAAVAAWLARDVIRAGRTVVEAHSRWTRGDAGAATTPAGLIDRALAGPWLVREAVAAAALLATVFAGCLVVLPLTGTLEDGLVIVPLGASGVVGFGTATWCLLATDFRAGWVHARRIGRGYEQRRR</sequence>
<keyword evidence="1" id="KW-0472">Membrane</keyword>
<feature type="transmembrane region" description="Helical" evidence="1">
    <location>
        <begin position="64"/>
        <end position="87"/>
    </location>
</feature>
<reference evidence="2 3" key="1">
    <citation type="submission" date="2023-07" db="EMBL/GenBank/DDBJ databases">
        <title>Sequencing the genomes of 1000 actinobacteria strains.</title>
        <authorList>
            <person name="Klenk H.-P."/>
        </authorList>
    </citation>
    <scope>NUCLEOTIDE SEQUENCE [LARGE SCALE GENOMIC DNA]</scope>
    <source>
        <strain evidence="2 3">GD13</strain>
    </source>
</reference>
<organism evidence="2 3">
    <name type="scientific">Nocardioides massiliensis</name>
    <dbReference type="NCBI Taxonomy" id="1325935"/>
    <lineage>
        <taxon>Bacteria</taxon>
        <taxon>Bacillati</taxon>
        <taxon>Actinomycetota</taxon>
        <taxon>Actinomycetes</taxon>
        <taxon>Propionibacteriales</taxon>
        <taxon>Nocardioidaceae</taxon>
        <taxon>Nocardioides</taxon>
    </lineage>
</organism>
<keyword evidence="1" id="KW-0812">Transmembrane</keyword>
<keyword evidence="3" id="KW-1185">Reference proteome</keyword>
<keyword evidence="1" id="KW-1133">Transmembrane helix</keyword>
<dbReference type="Proteomes" id="UP001240447">
    <property type="component" value="Unassembled WGS sequence"/>
</dbReference>
<feature type="transmembrane region" description="Helical" evidence="1">
    <location>
        <begin position="159"/>
        <end position="181"/>
    </location>
</feature>
<dbReference type="EMBL" id="JAUSQM010000001">
    <property type="protein sequence ID" value="MDP9823593.1"/>
    <property type="molecule type" value="Genomic_DNA"/>
</dbReference>
<evidence type="ECO:0000313" key="2">
    <source>
        <dbReference type="EMBL" id="MDP9823593.1"/>
    </source>
</evidence>
<evidence type="ECO:0000313" key="3">
    <source>
        <dbReference type="Proteomes" id="UP001240447"/>
    </source>
</evidence>
<proteinExistence type="predicted"/>